<organism evidence="2 3">
    <name type="scientific">Leucothrix pacifica</name>
    <dbReference type="NCBI Taxonomy" id="1247513"/>
    <lineage>
        <taxon>Bacteria</taxon>
        <taxon>Pseudomonadati</taxon>
        <taxon>Pseudomonadota</taxon>
        <taxon>Gammaproteobacteria</taxon>
        <taxon>Thiotrichales</taxon>
        <taxon>Thiotrichaceae</taxon>
        <taxon>Leucothrix</taxon>
    </lineage>
</organism>
<evidence type="ECO:0000259" key="1">
    <source>
        <dbReference type="Pfam" id="PF01936"/>
    </source>
</evidence>
<evidence type="ECO:0000313" key="2">
    <source>
        <dbReference type="EMBL" id="PWQ97653.1"/>
    </source>
</evidence>
<keyword evidence="3" id="KW-1185">Reference proteome</keyword>
<dbReference type="CDD" id="cd11297">
    <property type="entry name" value="PIN_LabA-like_N_1"/>
    <property type="match status" value="1"/>
</dbReference>
<dbReference type="PANTHER" id="PTHR35811">
    <property type="entry name" value="SLR1870 PROTEIN"/>
    <property type="match status" value="1"/>
</dbReference>
<dbReference type="Pfam" id="PF01936">
    <property type="entry name" value="NYN"/>
    <property type="match status" value="1"/>
</dbReference>
<dbReference type="RefSeq" id="WP_109837468.1">
    <property type="nucleotide sequence ID" value="NZ_QGKM01000023.1"/>
</dbReference>
<accession>A0A317CJN9</accession>
<evidence type="ECO:0000313" key="3">
    <source>
        <dbReference type="Proteomes" id="UP000245539"/>
    </source>
</evidence>
<sequence>MQFDTAIFYDIENLIGGYSKAEMLPSLSLVNVHRLVNELDIGNIAIQRAYANWNTPRLNVLRDDIVTLGINPVQMFGFGRGADKNASDIQMVIDAIDIACHRQNITNFVIVSGDGGFSPLAIKLHEYGRRVIGVAYQRITNRVLESVCDDFIWLPDPIAEKSVTITPQPIKPVPATAPQQYTDPILISYTSQFQPLHEPTKDQIMSEGVAIVEYLATHKPIARKLRKTGLNISVLAQLIKYRLGELKYPPLGFVKQIEFINYIVNASPCKLVLKAPSEYRLALEGFSISGYSDVAPVEQRHNMHTPACYADFLRKGPKPHIRLPEKIVVHDIARYMLSHPTFFRNICFAEICHHLQENLTYQLSDLERGASALMLTPAFTDDGTRPDFDGCRFTLAATEYAEMLQHLEDTMYEKLFQILGEVNEDAFTALLSLDAEYVSHEAPDISPQAPATDHE</sequence>
<dbReference type="AlphaFoldDB" id="A0A317CJN9"/>
<dbReference type="InterPro" id="IPR021139">
    <property type="entry name" value="NYN"/>
</dbReference>
<dbReference type="PANTHER" id="PTHR35811:SF1">
    <property type="entry name" value="HTH OST-TYPE DOMAIN-CONTAINING PROTEIN"/>
    <property type="match status" value="1"/>
</dbReference>
<dbReference type="Proteomes" id="UP000245539">
    <property type="component" value="Unassembled WGS sequence"/>
</dbReference>
<dbReference type="OrthoDB" id="9783963at2"/>
<dbReference type="GO" id="GO:0004540">
    <property type="term" value="F:RNA nuclease activity"/>
    <property type="evidence" value="ECO:0007669"/>
    <property type="project" value="InterPro"/>
</dbReference>
<reference evidence="2 3" key="1">
    <citation type="submission" date="2018-05" db="EMBL/GenBank/DDBJ databases">
        <title>Leucothrix arctica sp. nov., isolated from Arctic seawater.</title>
        <authorList>
            <person name="Choi A."/>
            <person name="Baek K."/>
        </authorList>
    </citation>
    <scope>NUCLEOTIDE SEQUENCE [LARGE SCALE GENOMIC DNA]</scope>
    <source>
        <strain evidence="2 3">JCM 18388</strain>
    </source>
</reference>
<protein>
    <recommendedName>
        <fullName evidence="1">NYN domain-containing protein</fullName>
    </recommendedName>
</protein>
<name>A0A317CJN9_9GAMM</name>
<proteinExistence type="predicted"/>
<feature type="domain" description="NYN" evidence="1">
    <location>
        <begin position="5"/>
        <end position="154"/>
    </location>
</feature>
<dbReference type="EMBL" id="QGKM01000023">
    <property type="protein sequence ID" value="PWQ97653.1"/>
    <property type="molecule type" value="Genomic_DNA"/>
</dbReference>
<dbReference type="Gene3D" id="3.40.50.1010">
    <property type="entry name" value="5'-nuclease"/>
    <property type="match status" value="1"/>
</dbReference>
<comment type="caution">
    <text evidence="2">The sequence shown here is derived from an EMBL/GenBank/DDBJ whole genome shotgun (WGS) entry which is preliminary data.</text>
</comment>
<gene>
    <name evidence="2" type="ORF">DKW60_09740</name>
</gene>